<keyword evidence="9" id="KW-1185">Reference proteome</keyword>
<feature type="region of interest" description="Disordered" evidence="6">
    <location>
        <begin position="1"/>
        <end position="66"/>
    </location>
</feature>
<accession>A0A0A6UKM8</accession>
<gene>
    <name evidence="8" type="ORF">MB27_19145</name>
</gene>
<comment type="subcellular location">
    <subcellularLocation>
        <location evidence="1">Cell membrane</location>
        <topology evidence="1">Multi-pass membrane protein</topology>
    </subcellularLocation>
</comment>
<dbReference type="AlphaFoldDB" id="A0A0A6UKM8"/>
<dbReference type="Pfam" id="PF03631">
    <property type="entry name" value="Virul_fac_BrkB"/>
    <property type="match status" value="1"/>
</dbReference>
<dbReference type="OrthoDB" id="9781030at2"/>
<evidence type="ECO:0000256" key="3">
    <source>
        <dbReference type="ARBA" id="ARBA00022692"/>
    </source>
</evidence>
<sequence>MKLFHKADETSSHAAGPDDREAAEARRQGNTDYDVAAAATARTGEDRDVDLSAPGPDAGPDSPTQLKGKGILAALKRTFKQFSDDNISDWAAALTYYGILSIFPGVLVIVSLLGMIGNDGQQTVRDAVSEIAPSAKLQEFVELVLGQVQGTGKAGLAAIIGLVVAFWSASGYIAAFMRASNSIYDVPEGRPIWKTLPIRVGVTALVGVMLIASAAIVIFTGELSQVVGEKIGLSGVFVTTWNIVKWPVLVMLISLMFAVLYWASPNAKTGGFRWVSPGGIFAVVLWVAASAAFALYLANFANYNATYGTLGGVIAFLVWLWISNMAILLGAELDAELERGRAIAAGHPADDEPFLELRDTRKLKKGSERGLSEG</sequence>
<dbReference type="eggNOG" id="COG1295">
    <property type="taxonomic scope" value="Bacteria"/>
</dbReference>
<evidence type="ECO:0000256" key="4">
    <source>
        <dbReference type="ARBA" id="ARBA00022989"/>
    </source>
</evidence>
<dbReference type="EMBL" id="JRTT01000021">
    <property type="protein sequence ID" value="KHD76006.1"/>
    <property type="molecule type" value="Genomic_DNA"/>
</dbReference>
<evidence type="ECO:0000256" key="7">
    <source>
        <dbReference type="SAM" id="Phobius"/>
    </source>
</evidence>
<dbReference type="STRING" id="1869.MB27_19145"/>
<proteinExistence type="predicted"/>
<dbReference type="Proteomes" id="UP000054537">
    <property type="component" value="Unassembled WGS sequence"/>
</dbReference>
<dbReference type="PANTHER" id="PTHR30213">
    <property type="entry name" value="INNER MEMBRANE PROTEIN YHJD"/>
    <property type="match status" value="1"/>
</dbReference>
<name>A0A0A6UKM8_ACTUT</name>
<dbReference type="GO" id="GO:0005886">
    <property type="term" value="C:plasma membrane"/>
    <property type="evidence" value="ECO:0007669"/>
    <property type="project" value="UniProtKB-SubCell"/>
</dbReference>
<feature type="transmembrane region" description="Helical" evidence="7">
    <location>
        <begin position="196"/>
        <end position="219"/>
    </location>
</feature>
<reference evidence="8 9" key="1">
    <citation type="submission" date="2014-10" db="EMBL/GenBank/DDBJ databases">
        <title>Draft genome sequence of Actinoplanes utahensis NRRL 12052.</title>
        <authorList>
            <person name="Velasco-Bucheli B."/>
            <person name="del Cerro C."/>
            <person name="Hormigo D."/>
            <person name="Garcia J.L."/>
            <person name="Acebal C."/>
            <person name="Arroyo M."/>
            <person name="de la Mata I."/>
        </authorList>
    </citation>
    <scope>NUCLEOTIDE SEQUENCE [LARGE SCALE GENOMIC DNA]</scope>
    <source>
        <strain evidence="8 9">NRRL 12052</strain>
    </source>
</reference>
<evidence type="ECO:0000313" key="9">
    <source>
        <dbReference type="Proteomes" id="UP000054537"/>
    </source>
</evidence>
<organism evidence="8 9">
    <name type="scientific">Actinoplanes utahensis</name>
    <dbReference type="NCBI Taxonomy" id="1869"/>
    <lineage>
        <taxon>Bacteria</taxon>
        <taxon>Bacillati</taxon>
        <taxon>Actinomycetota</taxon>
        <taxon>Actinomycetes</taxon>
        <taxon>Micromonosporales</taxon>
        <taxon>Micromonosporaceae</taxon>
        <taxon>Actinoplanes</taxon>
    </lineage>
</organism>
<keyword evidence="2" id="KW-1003">Cell membrane</keyword>
<dbReference type="InterPro" id="IPR017039">
    <property type="entry name" value="Virul_fac_BrkB"/>
</dbReference>
<dbReference type="NCBIfam" id="TIGR00765">
    <property type="entry name" value="yihY_not_rbn"/>
    <property type="match status" value="1"/>
</dbReference>
<feature type="transmembrane region" description="Helical" evidence="7">
    <location>
        <begin position="310"/>
        <end position="331"/>
    </location>
</feature>
<keyword evidence="4 7" id="KW-1133">Transmembrane helix</keyword>
<evidence type="ECO:0000256" key="1">
    <source>
        <dbReference type="ARBA" id="ARBA00004651"/>
    </source>
</evidence>
<feature type="transmembrane region" description="Helical" evidence="7">
    <location>
        <begin position="243"/>
        <end position="262"/>
    </location>
</feature>
<evidence type="ECO:0000313" key="8">
    <source>
        <dbReference type="EMBL" id="KHD76006.1"/>
    </source>
</evidence>
<protein>
    <submittedName>
        <fullName evidence="8">Ribonuclease BN</fullName>
    </submittedName>
</protein>
<feature type="compositionally biased region" description="Basic and acidic residues" evidence="6">
    <location>
        <begin position="1"/>
        <end position="29"/>
    </location>
</feature>
<comment type="caution">
    <text evidence="8">The sequence shown here is derived from an EMBL/GenBank/DDBJ whole genome shotgun (WGS) entry which is preliminary data.</text>
</comment>
<dbReference type="RefSeq" id="WP_043526178.1">
    <property type="nucleotide sequence ID" value="NZ_BAABKU010000023.1"/>
</dbReference>
<dbReference type="PANTHER" id="PTHR30213:SF0">
    <property type="entry name" value="UPF0761 MEMBRANE PROTEIN YIHY"/>
    <property type="match status" value="1"/>
</dbReference>
<feature type="transmembrane region" description="Helical" evidence="7">
    <location>
        <begin position="154"/>
        <end position="175"/>
    </location>
</feature>
<keyword evidence="3 7" id="KW-0812">Transmembrane</keyword>
<keyword evidence="5 7" id="KW-0472">Membrane</keyword>
<evidence type="ECO:0000256" key="2">
    <source>
        <dbReference type="ARBA" id="ARBA00022475"/>
    </source>
</evidence>
<evidence type="ECO:0000256" key="5">
    <source>
        <dbReference type="ARBA" id="ARBA00023136"/>
    </source>
</evidence>
<feature type="transmembrane region" description="Helical" evidence="7">
    <location>
        <begin position="274"/>
        <end position="298"/>
    </location>
</feature>
<evidence type="ECO:0000256" key="6">
    <source>
        <dbReference type="SAM" id="MobiDB-lite"/>
    </source>
</evidence>
<feature type="transmembrane region" description="Helical" evidence="7">
    <location>
        <begin position="90"/>
        <end position="116"/>
    </location>
</feature>